<evidence type="ECO:0000313" key="6">
    <source>
        <dbReference type="EMBL" id="KWX17418.1"/>
    </source>
</evidence>
<evidence type="ECO:0000256" key="1">
    <source>
        <dbReference type="ARBA" id="ARBA00022490"/>
    </source>
</evidence>
<evidence type="ECO:0000313" key="8">
    <source>
        <dbReference type="EMBL" id="MDT2370325.1"/>
    </source>
</evidence>
<keyword evidence="4" id="KW-0684">Rhamnose metabolism</keyword>
<dbReference type="HAMAP" id="MF_01663">
    <property type="entry name" value="L_rham_rotase"/>
    <property type="match status" value="1"/>
</dbReference>
<evidence type="ECO:0000256" key="3">
    <source>
        <dbReference type="ARBA" id="ARBA00023277"/>
    </source>
</evidence>
<dbReference type="GO" id="GO:0019301">
    <property type="term" value="P:rhamnose catabolic process"/>
    <property type="evidence" value="ECO:0007669"/>
    <property type="project" value="UniProtKB-UniRule"/>
</dbReference>
<proteinExistence type="inferred from homology"/>
<reference evidence="7" key="2">
    <citation type="submission" date="2022-05" db="EMBL/GenBank/DDBJ databases">
        <title>Draft genome sequences of Clostridium perfringens strains isolated from Peru.</title>
        <authorList>
            <person name="Hurtado R."/>
            <person name="Lima L."/>
            <person name="Sousa T."/>
            <person name="Jaiswal A.K."/>
            <person name="Tiwari S."/>
            <person name="Maturrano L."/>
            <person name="Brenig B."/>
            <person name="Azevedo V."/>
        </authorList>
    </citation>
    <scope>NUCLEOTIDE SEQUENCE</scope>
    <source>
        <strain evidence="7">CP4</strain>
    </source>
</reference>
<dbReference type="GO" id="GO:0005737">
    <property type="term" value="C:cytoplasm"/>
    <property type="evidence" value="ECO:0007669"/>
    <property type="project" value="InterPro"/>
</dbReference>
<dbReference type="RefSeq" id="WP_002298313.1">
    <property type="nucleotide sequence ID" value="NZ_CAACXZ010000004.1"/>
</dbReference>
<keyword evidence="3" id="KW-0119">Carbohydrate metabolism</keyword>
<organism evidence="6 9">
    <name type="scientific">Enterococcus faecium</name>
    <name type="common">Streptococcus faecium</name>
    <dbReference type="NCBI Taxonomy" id="1352"/>
    <lineage>
        <taxon>Bacteria</taxon>
        <taxon>Bacillati</taxon>
        <taxon>Bacillota</taxon>
        <taxon>Bacilli</taxon>
        <taxon>Lactobacillales</taxon>
        <taxon>Enterococcaceae</taxon>
        <taxon>Enterococcus</taxon>
    </lineage>
</organism>
<dbReference type="PANTHER" id="PTHR34389:SF2">
    <property type="entry name" value="L-RHAMNOSE MUTAROTASE"/>
    <property type="match status" value="1"/>
</dbReference>
<dbReference type="InterPro" id="IPR008000">
    <property type="entry name" value="Rham/fucose_mutarotase"/>
</dbReference>
<dbReference type="Proteomes" id="UP001141166">
    <property type="component" value="Unassembled WGS sequence"/>
</dbReference>
<dbReference type="PANTHER" id="PTHR34389">
    <property type="entry name" value="L-RHAMNOSE MUTAROTASE"/>
    <property type="match status" value="1"/>
</dbReference>
<dbReference type="AlphaFoldDB" id="A0A132P526"/>
<sequence length="103" mass="12482">MVKKAFCMKVYPEKQEEYKKRHDELWPEMRTALREHGVIDYSIYLDPSISLLFGYLVIEDEKLWEKMANTSINQKWWKYMEDIMETNPDASPVSWELMPVFEL</sequence>
<dbReference type="Pfam" id="PF05336">
    <property type="entry name" value="rhaM"/>
    <property type="match status" value="1"/>
</dbReference>
<evidence type="ECO:0000256" key="4">
    <source>
        <dbReference type="ARBA" id="ARBA00023308"/>
    </source>
</evidence>
<dbReference type="EMBL" id="LRHK01000001">
    <property type="protein sequence ID" value="KWX17418.1"/>
    <property type="molecule type" value="Genomic_DNA"/>
</dbReference>
<evidence type="ECO:0000256" key="5">
    <source>
        <dbReference type="NCBIfam" id="TIGR02625"/>
    </source>
</evidence>
<dbReference type="Proteomes" id="UP000070452">
    <property type="component" value="Unassembled WGS sequence"/>
</dbReference>
<dbReference type="PATRIC" id="fig|1352.770.peg.2498"/>
<dbReference type="InterPro" id="IPR013448">
    <property type="entry name" value="L-rhamnose_mutarotase"/>
</dbReference>
<keyword evidence="2 7" id="KW-0413">Isomerase</keyword>
<dbReference type="InterPro" id="IPR011008">
    <property type="entry name" value="Dimeric_a/b-barrel"/>
</dbReference>
<dbReference type="GO" id="GO:0062192">
    <property type="term" value="F:L-rhamnose mutarotase activity"/>
    <property type="evidence" value="ECO:0007669"/>
    <property type="project" value="UniProtKB-UniRule"/>
</dbReference>
<name>A0A132P526_ENTFC</name>
<dbReference type="NCBIfam" id="TIGR02625">
    <property type="entry name" value="YiiL_rotase"/>
    <property type="match status" value="1"/>
</dbReference>
<evidence type="ECO:0000313" key="7">
    <source>
        <dbReference type="EMBL" id="MDC4246509.1"/>
    </source>
</evidence>
<protein>
    <recommendedName>
        <fullName evidence="5">L-rhamnose mutarotase</fullName>
        <ecNumber evidence="5">5.1.3.32</ecNumber>
    </recommendedName>
</protein>
<dbReference type="Proteomes" id="UP001260956">
    <property type="component" value="Unassembled WGS sequence"/>
</dbReference>
<gene>
    <name evidence="7" type="primary">rhaM</name>
    <name evidence="6" type="ORF">AWT83_02425</name>
    <name evidence="7" type="ORF">M3X98_00340</name>
    <name evidence="8" type="ORF">P6Z85_09215</name>
</gene>
<dbReference type="EMBL" id="JARPTX010000029">
    <property type="protein sequence ID" value="MDT2370325.1"/>
    <property type="molecule type" value="Genomic_DNA"/>
</dbReference>
<dbReference type="SUPFAM" id="SSF54909">
    <property type="entry name" value="Dimeric alpha+beta barrel"/>
    <property type="match status" value="1"/>
</dbReference>
<keyword evidence="1" id="KW-0963">Cytoplasm</keyword>
<reference evidence="6 9" key="1">
    <citation type="submission" date="2016-01" db="EMBL/GenBank/DDBJ databases">
        <title>Molecular Mechanisms for transfer of large genomic segments between Enterococcus faecium strains.</title>
        <authorList>
            <person name="Garcia-Solache M.A."/>
            <person name="Lebreton F."/>
            <person name="Mclaughlin R.E."/>
            <person name="Whiteaker J.D."/>
            <person name="Gilmore M.S."/>
            <person name="Rice L.B."/>
        </authorList>
    </citation>
    <scope>NUCLEOTIDE SEQUENCE [LARGE SCALE GENOMIC DNA]</scope>
    <source>
        <strain evidence="6 9">D344RRF x C68</strain>
    </source>
</reference>
<comment type="caution">
    <text evidence="6">The sequence shown here is derived from an EMBL/GenBank/DDBJ whole genome shotgun (WGS) entry which is preliminary data.</text>
</comment>
<evidence type="ECO:0000256" key="2">
    <source>
        <dbReference type="ARBA" id="ARBA00023235"/>
    </source>
</evidence>
<dbReference type="EC" id="5.1.3.32" evidence="5"/>
<dbReference type="Gene3D" id="3.30.70.100">
    <property type="match status" value="1"/>
</dbReference>
<reference evidence="8" key="3">
    <citation type="submission" date="2023-03" db="EMBL/GenBank/DDBJ databases">
        <authorList>
            <person name="Shen W."/>
            <person name="Cai J."/>
        </authorList>
    </citation>
    <scope>NUCLEOTIDE SEQUENCE</scope>
    <source>
        <strain evidence="8">B1010-2</strain>
    </source>
</reference>
<dbReference type="EMBL" id="JAMWMK010000001">
    <property type="protein sequence ID" value="MDC4246509.1"/>
    <property type="molecule type" value="Genomic_DNA"/>
</dbReference>
<evidence type="ECO:0000313" key="9">
    <source>
        <dbReference type="Proteomes" id="UP000070452"/>
    </source>
</evidence>
<accession>A0A132P526</accession>